<evidence type="ECO:0000313" key="6">
    <source>
        <dbReference type="EMBL" id="CAG7826267.1"/>
    </source>
</evidence>
<accession>A0A8J2L625</accession>
<sequence length="199" mass="21733">MEEMPPTKKATISSISEVVDPGHISRQNAKNYFASFPGVGMNGSKAQMLHVLPFPIVHRNDISAEPVDLNGPENIITLPSRLAIPVGIAQIVVGVSMVGCGTFALRYQSYLFYYGSGLWAGLLAGLAGILAIMETKTGLQKPKWLCGRRKWQIRIFLSAVIMALAAAVLTAIFSTTGLVRDTQYDYSKESIRVFRKLSN</sequence>
<name>A0A8J2L625_9HEXA</name>
<evidence type="ECO:0000256" key="5">
    <source>
        <dbReference type="SAM" id="Phobius"/>
    </source>
</evidence>
<keyword evidence="4 5" id="KW-0472">Membrane</keyword>
<evidence type="ECO:0008006" key="8">
    <source>
        <dbReference type="Google" id="ProtNLM"/>
    </source>
</evidence>
<keyword evidence="2 5" id="KW-0812">Transmembrane</keyword>
<dbReference type="GO" id="GO:0016020">
    <property type="term" value="C:membrane"/>
    <property type="evidence" value="ECO:0007669"/>
    <property type="project" value="UniProtKB-SubCell"/>
</dbReference>
<evidence type="ECO:0000256" key="1">
    <source>
        <dbReference type="ARBA" id="ARBA00004141"/>
    </source>
</evidence>
<keyword evidence="3 5" id="KW-1133">Transmembrane helix</keyword>
<dbReference type="InterPro" id="IPR007237">
    <property type="entry name" value="CD20-like"/>
</dbReference>
<dbReference type="EMBL" id="CAJVCH010539206">
    <property type="protein sequence ID" value="CAG7826267.1"/>
    <property type="molecule type" value="Genomic_DNA"/>
</dbReference>
<evidence type="ECO:0000256" key="4">
    <source>
        <dbReference type="ARBA" id="ARBA00023136"/>
    </source>
</evidence>
<feature type="transmembrane region" description="Helical" evidence="5">
    <location>
        <begin position="111"/>
        <end position="132"/>
    </location>
</feature>
<evidence type="ECO:0000256" key="3">
    <source>
        <dbReference type="ARBA" id="ARBA00022989"/>
    </source>
</evidence>
<dbReference type="Proteomes" id="UP000708208">
    <property type="component" value="Unassembled WGS sequence"/>
</dbReference>
<evidence type="ECO:0000256" key="2">
    <source>
        <dbReference type="ARBA" id="ARBA00022692"/>
    </source>
</evidence>
<reference evidence="6" key="1">
    <citation type="submission" date="2021-06" db="EMBL/GenBank/DDBJ databases">
        <authorList>
            <person name="Hodson N. C."/>
            <person name="Mongue J. A."/>
            <person name="Jaron S. K."/>
        </authorList>
    </citation>
    <scope>NUCLEOTIDE SEQUENCE</scope>
</reference>
<dbReference type="OrthoDB" id="8251736at2759"/>
<keyword evidence="7" id="KW-1185">Reference proteome</keyword>
<feature type="transmembrane region" description="Helical" evidence="5">
    <location>
        <begin position="82"/>
        <end position="105"/>
    </location>
</feature>
<dbReference type="Pfam" id="PF04103">
    <property type="entry name" value="CD20"/>
    <property type="match status" value="1"/>
</dbReference>
<gene>
    <name evidence="6" type="ORF">AFUS01_LOCUS36330</name>
</gene>
<feature type="transmembrane region" description="Helical" evidence="5">
    <location>
        <begin position="153"/>
        <end position="173"/>
    </location>
</feature>
<dbReference type="AlphaFoldDB" id="A0A8J2L625"/>
<protein>
    <recommendedName>
        <fullName evidence="8">Transmembrane protein</fullName>
    </recommendedName>
</protein>
<comment type="subcellular location">
    <subcellularLocation>
        <location evidence="1">Membrane</location>
        <topology evidence="1">Multi-pass membrane protein</topology>
    </subcellularLocation>
</comment>
<comment type="caution">
    <text evidence="6">The sequence shown here is derived from an EMBL/GenBank/DDBJ whole genome shotgun (WGS) entry which is preliminary data.</text>
</comment>
<proteinExistence type="predicted"/>
<organism evidence="6 7">
    <name type="scientific">Allacma fusca</name>
    <dbReference type="NCBI Taxonomy" id="39272"/>
    <lineage>
        <taxon>Eukaryota</taxon>
        <taxon>Metazoa</taxon>
        <taxon>Ecdysozoa</taxon>
        <taxon>Arthropoda</taxon>
        <taxon>Hexapoda</taxon>
        <taxon>Collembola</taxon>
        <taxon>Symphypleona</taxon>
        <taxon>Sminthuridae</taxon>
        <taxon>Allacma</taxon>
    </lineage>
</organism>
<evidence type="ECO:0000313" key="7">
    <source>
        <dbReference type="Proteomes" id="UP000708208"/>
    </source>
</evidence>